<comment type="caution">
    <text evidence="1">The sequence shown here is derived from an EMBL/GenBank/DDBJ whole genome shotgun (WGS) entry which is preliminary data.</text>
</comment>
<protein>
    <submittedName>
        <fullName evidence="1">Uncharacterized protein</fullName>
    </submittedName>
</protein>
<evidence type="ECO:0000313" key="1">
    <source>
        <dbReference type="EMBL" id="MED6226269.1"/>
    </source>
</evidence>
<proteinExistence type="predicted"/>
<organism evidence="1 2">
    <name type="scientific">Stylosanthes scabra</name>
    <dbReference type="NCBI Taxonomy" id="79078"/>
    <lineage>
        <taxon>Eukaryota</taxon>
        <taxon>Viridiplantae</taxon>
        <taxon>Streptophyta</taxon>
        <taxon>Embryophyta</taxon>
        <taxon>Tracheophyta</taxon>
        <taxon>Spermatophyta</taxon>
        <taxon>Magnoliopsida</taxon>
        <taxon>eudicotyledons</taxon>
        <taxon>Gunneridae</taxon>
        <taxon>Pentapetalae</taxon>
        <taxon>rosids</taxon>
        <taxon>fabids</taxon>
        <taxon>Fabales</taxon>
        <taxon>Fabaceae</taxon>
        <taxon>Papilionoideae</taxon>
        <taxon>50 kb inversion clade</taxon>
        <taxon>dalbergioids sensu lato</taxon>
        <taxon>Dalbergieae</taxon>
        <taxon>Pterocarpus clade</taxon>
        <taxon>Stylosanthes</taxon>
    </lineage>
</organism>
<dbReference type="EMBL" id="JASCZI010274913">
    <property type="protein sequence ID" value="MED6226269.1"/>
    <property type="molecule type" value="Genomic_DNA"/>
</dbReference>
<accession>A0ABU6ZWC7</accession>
<name>A0ABU6ZWC7_9FABA</name>
<gene>
    <name evidence="1" type="ORF">PIB30_101909</name>
</gene>
<feature type="non-terminal residue" evidence="1">
    <location>
        <position position="1"/>
    </location>
</feature>
<dbReference type="Proteomes" id="UP001341840">
    <property type="component" value="Unassembled WGS sequence"/>
</dbReference>
<sequence length="103" mass="11568">GVTRSLEETQRLRLEELEKELFQAKQTLSSTMDGLAKIKATNHNLKNTLLGIDQKRASSSSKHVAAVKAMEEVEAKHKRAVKASCKLSICQEELKIVFRSFLN</sequence>
<reference evidence="1 2" key="1">
    <citation type="journal article" date="2023" name="Plants (Basel)">
        <title>Bridging the Gap: Combining Genomics and Transcriptomics Approaches to Understand Stylosanthes scabra, an Orphan Legume from the Brazilian Caatinga.</title>
        <authorList>
            <person name="Ferreira-Neto J.R.C."/>
            <person name="da Silva M.D."/>
            <person name="Binneck E."/>
            <person name="de Melo N.F."/>
            <person name="da Silva R.H."/>
            <person name="de Melo A.L.T.M."/>
            <person name="Pandolfi V."/>
            <person name="Bustamante F.O."/>
            <person name="Brasileiro-Vidal A.C."/>
            <person name="Benko-Iseppon A.M."/>
        </authorList>
    </citation>
    <scope>NUCLEOTIDE SEQUENCE [LARGE SCALE GENOMIC DNA]</scope>
    <source>
        <tissue evidence="1">Leaves</tissue>
    </source>
</reference>
<evidence type="ECO:0000313" key="2">
    <source>
        <dbReference type="Proteomes" id="UP001341840"/>
    </source>
</evidence>
<keyword evidence="2" id="KW-1185">Reference proteome</keyword>